<dbReference type="Gene3D" id="3.30.300.20">
    <property type="match status" value="1"/>
</dbReference>
<gene>
    <name evidence="1" type="ORF">HNQ09_000968</name>
</gene>
<dbReference type="AlphaFoldDB" id="A0A7W8GE24"/>
<proteinExistence type="predicted"/>
<organism evidence="1 2">
    <name type="scientific">Deinococcus budaensis</name>
    <dbReference type="NCBI Taxonomy" id="1665626"/>
    <lineage>
        <taxon>Bacteria</taxon>
        <taxon>Thermotogati</taxon>
        <taxon>Deinococcota</taxon>
        <taxon>Deinococci</taxon>
        <taxon>Deinococcales</taxon>
        <taxon>Deinococcaceae</taxon>
        <taxon>Deinococcus</taxon>
    </lineage>
</organism>
<dbReference type="InterPro" id="IPR015946">
    <property type="entry name" value="KH_dom-like_a/b"/>
</dbReference>
<name>A0A7W8GE24_9DEIO</name>
<dbReference type="Pfam" id="PF02566">
    <property type="entry name" value="OsmC"/>
    <property type="match status" value="1"/>
</dbReference>
<accession>A0A7W8GE24</accession>
<dbReference type="Proteomes" id="UP000525389">
    <property type="component" value="Unassembled WGS sequence"/>
</dbReference>
<keyword evidence="2" id="KW-1185">Reference proteome</keyword>
<evidence type="ECO:0000313" key="2">
    <source>
        <dbReference type="Proteomes" id="UP000525389"/>
    </source>
</evidence>
<dbReference type="InterPro" id="IPR003718">
    <property type="entry name" value="OsmC/Ohr_fam"/>
</dbReference>
<evidence type="ECO:0000313" key="1">
    <source>
        <dbReference type="EMBL" id="MBB5233551.1"/>
    </source>
</evidence>
<protein>
    <submittedName>
        <fullName evidence="1">Organic hydroperoxide reductase OsmC/OhrA</fullName>
    </submittedName>
</protein>
<sequence>MRISAHVRNSADRHEVTLRTDGRVQGLTVPPRTTGPGSGVNGGELLFLALATCYCNDVYREAARRGLQVERVEVDVEGEFGGEGEPARNVTYRVRAAAQGSEAELRELLHHTDRVAEIQNTLRAGVPVTLAEVKVEGA</sequence>
<dbReference type="EMBL" id="JACHFN010000002">
    <property type="protein sequence ID" value="MBB5233551.1"/>
    <property type="molecule type" value="Genomic_DNA"/>
</dbReference>
<comment type="caution">
    <text evidence="1">The sequence shown here is derived from an EMBL/GenBank/DDBJ whole genome shotgun (WGS) entry which is preliminary data.</text>
</comment>
<reference evidence="1 2" key="1">
    <citation type="submission" date="2020-08" db="EMBL/GenBank/DDBJ databases">
        <title>Genomic Encyclopedia of Type Strains, Phase IV (KMG-IV): sequencing the most valuable type-strain genomes for metagenomic binning, comparative biology and taxonomic classification.</title>
        <authorList>
            <person name="Goeker M."/>
        </authorList>
    </citation>
    <scope>NUCLEOTIDE SEQUENCE [LARGE SCALE GENOMIC DNA]</scope>
    <source>
        <strain evidence="1 2">DSM 101791</strain>
    </source>
</reference>
<dbReference type="RefSeq" id="WP_184026125.1">
    <property type="nucleotide sequence ID" value="NZ_JACHFN010000002.1"/>
</dbReference>
<dbReference type="InterPro" id="IPR036102">
    <property type="entry name" value="OsmC/Ohrsf"/>
</dbReference>
<dbReference type="SUPFAM" id="SSF82784">
    <property type="entry name" value="OsmC-like"/>
    <property type="match status" value="1"/>
</dbReference>